<dbReference type="SUPFAM" id="SSF56176">
    <property type="entry name" value="FAD-binding/transporter-associated domain-like"/>
    <property type="match status" value="1"/>
</dbReference>
<evidence type="ECO:0000256" key="1">
    <source>
        <dbReference type="ARBA" id="ARBA00001974"/>
    </source>
</evidence>
<dbReference type="AlphaFoldDB" id="A0A8T9CJD5"/>
<evidence type="ECO:0000256" key="4">
    <source>
        <dbReference type="ARBA" id="ARBA00022827"/>
    </source>
</evidence>
<comment type="caution">
    <text evidence="8">The sequence shown here is derived from an EMBL/GenBank/DDBJ whole genome shotgun (WGS) entry which is preliminary data.</text>
</comment>
<dbReference type="Proteomes" id="UP000469558">
    <property type="component" value="Unassembled WGS sequence"/>
</dbReference>
<gene>
    <name evidence="8" type="primary">azaL_0</name>
    <name evidence="8" type="ORF">LSUE1_G002208</name>
</gene>
<evidence type="ECO:0000313" key="8">
    <source>
        <dbReference type="EMBL" id="TVY84607.1"/>
    </source>
</evidence>
<keyword evidence="3" id="KW-0285">Flavoprotein</keyword>
<dbReference type="GO" id="GO:0071949">
    <property type="term" value="F:FAD binding"/>
    <property type="evidence" value="ECO:0007669"/>
    <property type="project" value="InterPro"/>
</dbReference>
<dbReference type="EMBL" id="QGMK01000070">
    <property type="protein sequence ID" value="TVY84607.1"/>
    <property type="molecule type" value="Genomic_DNA"/>
</dbReference>
<dbReference type="PANTHER" id="PTHR42973">
    <property type="entry name" value="BINDING OXIDOREDUCTASE, PUTATIVE (AFU_ORTHOLOGUE AFUA_1G17690)-RELATED"/>
    <property type="match status" value="1"/>
</dbReference>
<sequence length="490" mass="52191">MFSATVLWLLLAPAAVSAAPLTALTDCLTSSAVPQLLTTNSKYALAIKPFNLRLPFTPAAVAQPTTVAQVQAAIACGVAQNFTVTPKSGGHSYASHGLGGENGHLMVDMKYWTNVTVDSSTQIATIGVGSRLGNVAQALYSQGGRAISHGTCPGVGIGGHVAGGGYGYISHTQGLAMDNLVGAQMVLANGTVATLSATENPDLFWAIRGAGASFGIITYYKFQTFAAPNSNIVYSYNIQFTAANYLALQNYANTTMPAEMNMRMFITSGGLQLEGIYYGSQSAFQAAISPILSQVGNPYGSTSTMGWIQGLSNYAYMSLTTPIDYDIFSKSLMTVAVTPAAAAAFVAYYQNTARTVSRDWYLIIDLHGGPTSAISKVPMDSTSYAHRNALFKYEFYDRVDSGSYPSTGFSFLNGWVASLVNARKKRGQKADGCKVPTTTFGMYINYADSSLTADQAHNSYWLTHYARLSAIKKSVDPNQVFSNPQAINSK</sequence>
<dbReference type="Pfam" id="PF01565">
    <property type="entry name" value="FAD_binding_4"/>
    <property type="match status" value="1"/>
</dbReference>
<keyword evidence="9" id="KW-1185">Reference proteome</keyword>
<dbReference type="Pfam" id="PF08031">
    <property type="entry name" value="BBE"/>
    <property type="match status" value="1"/>
</dbReference>
<keyword evidence="5" id="KW-0560">Oxidoreductase</keyword>
<dbReference type="InterPro" id="IPR016166">
    <property type="entry name" value="FAD-bd_PCMH"/>
</dbReference>
<comment type="cofactor">
    <cofactor evidence="1">
        <name>FAD</name>
        <dbReference type="ChEBI" id="CHEBI:57692"/>
    </cofactor>
</comment>
<feature type="signal peptide" evidence="6">
    <location>
        <begin position="1"/>
        <end position="18"/>
    </location>
</feature>
<evidence type="ECO:0000256" key="2">
    <source>
        <dbReference type="ARBA" id="ARBA00005466"/>
    </source>
</evidence>
<feature type="chain" id="PRO_5035910057" evidence="6">
    <location>
        <begin position="19"/>
        <end position="490"/>
    </location>
</feature>
<accession>A0A8T9CJD5</accession>
<dbReference type="InterPro" id="IPR050416">
    <property type="entry name" value="FAD-linked_Oxidoreductase"/>
</dbReference>
<evidence type="ECO:0000256" key="3">
    <source>
        <dbReference type="ARBA" id="ARBA00022630"/>
    </source>
</evidence>
<dbReference type="OrthoDB" id="407275at2759"/>
<evidence type="ECO:0000313" key="9">
    <source>
        <dbReference type="Proteomes" id="UP000469558"/>
    </source>
</evidence>
<evidence type="ECO:0000259" key="7">
    <source>
        <dbReference type="PROSITE" id="PS51387"/>
    </source>
</evidence>
<organism evidence="8 9">
    <name type="scientific">Lachnellula suecica</name>
    <dbReference type="NCBI Taxonomy" id="602035"/>
    <lineage>
        <taxon>Eukaryota</taxon>
        <taxon>Fungi</taxon>
        <taxon>Dikarya</taxon>
        <taxon>Ascomycota</taxon>
        <taxon>Pezizomycotina</taxon>
        <taxon>Leotiomycetes</taxon>
        <taxon>Helotiales</taxon>
        <taxon>Lachnaceae</taxon>
        <taxon>Lachnellula</taxon>
    </lineage>
</organism>
<dbReference type="GO" id="GO:0016491">
    <property type="term" value="F:oxidoreductase activity"/>
    <property type="evidence" value="ECO:0007669"/>
    <property type="project" value="UniProtKB-KW"/>
</dbReference>
<dbReference type="Gene3D" id="3.30.465.10">
    <property type="match status" value="1"/>
</dbReference>
<dbReference type="PROSITE" id="PS51387">
    <property type="entry name" value="FAD_PCMH"/>
    <property type="match status" value="1"/>
</dbReference>
<dbReference type="InterPro" id="IPR006094">
    <property type="entry name" value="Oxid_FAD_bind_N"/>
</dbReference>
<keyword evidence="6" id="KW-0732">Signal</keyword>
<reference evidence="8 9" key="1">
    <citation type="submission" date="2018-05" db="EMBL/GenBank/DDBJ databases">
        <title>Genome sequencing and assembly of the regulated plant pathogen Lachnellula willkommii and related sister species for the development of diagnostic species identification markers.</title>
        <authorList>
            <person name="Giroux E."/>
            <person name="Bilodeau G."/>
        </authorList>
    </citation>
    <scope>NUCLEOTIDE SEQUENCE [LARGE SCALE GENOMIC DNA]</scope>
    <source>
        <strain evidence="8 9">CBS 268.59</strain>
    </source>
</reference>
<proteinExistence type="inferred from homology"/>
<name>A0A8T9CJD5_9HELO</name>
<dbReference type="InterPro" id="IPR012951">
    <property type="entry name" value="BBE"/>
</dbReference>
<evidence type="ECO:0000256" key="6">
    <source>
        <dbReference type="SAM" id="SignalP"/>
    </source>
</evidence>
<evidence type="ECO:0000256" key="5">
    <source>
        <dbReference type="ARBA" id="ARBA00023002"/>
    </source>
</evidence>
<dbReference type="Gene3D" id="3.40.462.20">
    <property type="match status" value="1"/>
</dbReference>
<dbReference type="InterPro" id="IPR016169">
    <property type="entry name" value="FAD-bd_PCMH_sub2"/>
</dbReference>
<comment type="similarity">
    <text evidence="2">Belongs to the oxygen-dependent FAD-linked oxidoreductase family.</text>
</comment>
<dbReference type="PANTHER" id="PTHR42973:SF39">
    <property type="entry name" value="FAD-BINDING PCMH-TYPE DOMAIN-CONTAINING PROTEIN"/>
    <property type="match status" value="1"/>
</dbReference>
<keyword evidence="4" id="KW-0274">FAD</keyword>
<protein>
    <submittedName>
        <fullName evidence="8">FAD-linked oxidoreductase azaL</fullName>
    </submittedName>
</protein>
<feature type="domain" description="FAD-binding PCMH-type" evidence="7">
    <location>
        <begin position="54"/>
        <end position="227"/>
    </location>
</feature>
<dbReference type="InterPro" id="IPR036318">
    <property type="entry name" value="FAD-bd_PCMH-like_sf"/>
</dbReference>